<feature type="domain" description="Enoyl reductase (ER)" evidence="1">
    <location>
        <begin position="15"/>
        <end position="327"/>
    </location>
</feature>
<dbReference type="eggNOG" id="COG0604">
    <property type="taxonomic scope" value="Bacteria"/>
</dbReference>
<name>G8R7Z0_OWEHD</name>
<dbReference type="Pfam" id="PF13602">
    <property type="entry name" value="ADH_zinc_N_2"/>
    <property type="match status" value="1"/>
</dbReference>
<dbReference type="SUPFAM" id="SSF51735">
    <property type="entry name" value="NAD(P)-binding Rossmann-fold domains"/>
    <property type="match status" value="1"/>
</dbReference>
<dbReference type="InterPro" id="IPR020843">
    <property type="entry name" value="ER"/>
</dbReference>
<dbReference type="CDD" id="cd08267">
    <property type="entry name" value="MDR1"/>
    <property type="match status" value="1"/>
</dbReference>
<dbReference type="SUPFAM" id="SSF50129">
    <property type="entry name" value="GroES-like"/>
    <property type="match status" value="1"/>
</dbReference>
<dbReference type="InterPro" id="IPR050700">
    <property type="entry name" value="YIM1/Zinc_Alcohol_DH_Fams"/>
</dbReference>
<evidence type="ECO:0000313" key="3">
    <source>
        <dbReference type="Proteomes" id="UP000005631"/>
    </source>
</evidence>
<dbReference type="Gene3D" id="3.40.50.720">
    <property type="entry name" value="NAD(P)-binding Rossmann-like Domain"/>
    <property type="match status" value="1"/>
</dbReference>
<dbReference type="Proteomes" id="UP000005631">
    <property type="component" value="Chromosome"/>
</dbReference>
<dbReference type="InterPro" id="IPR011032">
    <property type="entry name" value="GroES-like_sf"/>
</dbReference>
<dbReference type="Gene3D" id="3.90.180.10">
    <property type="entry name" value="Medium-chain alcohol dehydrogenases, catalytic domain"/>
    <property type="match status" value="1"/>
</dbReference>
<proteinExistence type="predicted"/>
<accession>G8R7Z0</accession>
<dbReference type="HOGENOM" id="CLU_026673_3_3_10"/>
<dbReference type="RefSeq" id="WP_014200674.1">
    <property type="nucleotide sequence ID" value="NC_016599.1"/>
</dbReference>
<evidence type="ECO:0000259" key="1">
    <source>
        <dbReference type="SMART" id="SM00829"/>
    </source>
</evidence>
<dbReference type="PATRIC" id="fig|926562.3.peg.297"/>
<gene>
    <name evidence="2" type="ordered locus">Oweho_0291</name>
</gene>
<dbReference type="STRING" id="926562.Oweho_0291"/>
<evidence type="ECO:0000313" key="2">
    <source>
        <dbReference type="EMBL" id="AEV31313.1"/>
    </source>
</evidence>
<protein>
    <submittedName>
        <fullName evidence="2">Zn-dependent oxidoreductase, NADPH:quinone reductase</fullName>
    </submittedName>
</protein>
<reference evidence="2 3" key="1">
    <citation type="journal article" date="2012" name="Stand. Genomic Sci.">
        <title>Genome sequence of the orange-pigmented seawater bacterium Owenweeksia hongkongensis type strain (UST20020801(T)).</title>
        <authorList>
            <person name="Riedel T."/>
            <person name="Held B."/>
            <person name="Nolan M."/>
            <person name="Lucas S."/>
            <person name="Lapidus A."/>
            <person name="Tice H."/>
            <person name="Del Rio T.G."/>
            <person name="Cheng J.F."/>
            <person name="Han C."/>
            <person name="Tapia R."/>
            <person name="Goodwin L.A."/>
            <person name="Pitluck S."/>
            <person name="Liolios K."/>
            <person name="Mavromatis K."/>
            <person name="Pagani I."/>
            <person name="Ivanova N."/>
            <person name="Mikhailova N."/>
            <person name="Pati A."/>
            <person name="Chen A."/>
            <person name="Palaniappan K."/>
            <person name="Rohde M."/>
            <person name="Tindall B.J."/>
            <person name="Detter J.C."/>
            <person name="Goker M."/>
            <person name="Woyke T."/>
            <person name="Bristow J."/>
            <person name="Eisen J.A."/>
            <person name="Markowitz V."/>
            <person name="Hugenholtz P."/>
            <person name="Klenk H.P."/>
            <person name="Kyrpides N.C."/>
        </authorList>
    </citation>
    <scope>NUCLEOTIDE SEQUENCE</scope>
    <source>
        <strain evidence="3">DSM 17368 / JCM 12287 / NRRL B-23963</strain>
    </source>
</reference>
<dbReference type="InterPro" id="IPR036291">
    <property type="entry name" value="NAD(P)-bd_dom_sf"/>
</dbReference>
<dbReference type="GO" id="GO:0016491">
    <property type="term" value="F:oxidoreductase activity"/>
    <property type="evidence" value="ECO:0007669"/>
    <property type="project" value="InterPro"/>
</dbReference>
<dbReference type="KEGG" id="oho:Oweho_0291"/>
<dbReference type="PANTHER" id="PTHR11695:SF648">
    <property type="entry name" value="ZINC-BINDING OXIDOREDUCTASE"/>
    <property type="match status" value="1"/>
</dbReference>
<dbReference type="InterPro" id="IPR013154">
    <property type="entry name" value="ADH-like_N"/>
</dbReference>
<organism evidence="2 3">
    <name type="scientific">Owenweeksia hongkongensis (strain DSM 17368 / CIP 108786 / JCM 12287 / NRRL B-23963 / UST20020801)</name>
    <dbReference type="NCBI Taxonomy" id="926562"/>
    <lineage>
        <taxon>Bacteria</taxon>
        <taxon>Pseudomonadati</taxon>
        <taxon>Bacteroidota</taxon>
        <taxon>Flavobacteriia</taxon>
        <taxon>Flavobacteriales</taxon>
        <taxon>Owenweeksiaceae</taxon>
        <taxon>Owenweeksia</taxon>
    </lineage>
</organism>
<sequence>MTTNTMKAIVATGYGSPSVFQLQNVNQPTLKPNEVLVKIKNTTVTQADAMMRTGKPYIGRLMLGLFKPKHQIWGTSFSGIVEAVGSEVSTFKPSQRVFGENIESFGAYAEYITVPADGTVMPLPDNISFEDAAGMGDGPVTSLNFLRNVSGGIKPGQKVLINGASGALGTAAVQLAKQFGAEVTGVCSTRNIGLVKSLGADHVVDYTKHDFTQNGKTYDVIYDTVGKRSFKDCKRVLAENGQYLSPVLDLGLLFQMMWTSAFSSKKAKFAATGMLKSPEIKEMLAELIDIIRQGRLKTIIDRQYPLEKVSEAHTYVSAGHKKGNVVIAVR</sequence>
<dbReference type="SMART" id="SM00829">
    <property type="entry name" value="PKS_ER"/>
    <property type="match status" value="1"/>
</dbReference>
<keyword evidence="3" id="KW-1185">Reference proteome</keyword>
<dbReference type="AlphaFoldDB" id="G8R7Z0"/>
<dbReference type="EMBL" id="CP003156">
    <property type="protein sequence ID" value="AEV31313.1"/>
    <property type="molecule type" value="Genomic_DNA"/>
</dbReference>
<dbReference type="PANTHER" id="PTHR11695">
    <property type="entry name" value="ALCOHOL DEHYDROGENASE RELATED"/>
    <property type="match status" value="1"/>
</dbReference>
<dbReference type="Pfam" id="PF08240">
    <property type="entry name" value="ADH_N"/>
    <property type="match status" value="1"/>
</dbReference>